<proteinExistence type="inferred from homology"/>
<dbReference type="GO" id="GO:0003825">
    <property type="term" value="F:alpha,alpha-trehalose-phosphate synthase (UDP-forming) activity"/>
    <property type="evidence" value="ECO:0007669"/>
    <property type="project" value="UniProtKB-EC"/>
</dbReference>
<dbReference type="Gene3D" id="3.40.50.2000">
    <property type="entry name" value="Glycogen Phosphorylase B"/>
    <property type="match status" value="2"/>
</dbReference>
<dbReference type="EMBL" id="JASVWF010000008">
    <property type="protein sequence ID" value="MDL5159863.1"/>
    <property type="molecule type" value="Genomic_DNA"/>
</dbReference>
<dbReference type="CDD" id="cd03788">
    <property type="entry name" value="GT20_TPS"/>
    <property type="match status" value="1"/>
</dbReference>
<organism evidence="2 3">
    <name type="scientific">Actinomycetospora termitidis</name>
    <dbReference type="NCBI Taxonomy" id="3053470"/>
    <lineage>
        <taxon>Bacteria</taxon>
        <taxon>Bacillati</taxon>
        <taxon>Actinomycetota</taxon>
        <taxon>Actinomycetes</taxon>
        <taxon>Pseudonocardiales</taxon>
        <taxon>Pseudonocardiaceae</taxon>
        <taxon>Actinomycetospora</taxon>
    </lineage>
</organism>
<dbReference type="RefSeq" id="WP_286056466.1">
    <property type="nucleotide sequence ID" value="NZ_JASVWF010000008.1"/>
</dbReference>
<dbReference type="PANTHER" id="PTHR10788:SF106">
    <property type="entry name" value="BCDNA.GH08860"/>
    <property type="match status" value="1"/>
</dbReference>
<name>A0ABT7MGQ2_9PSEU</name>
<comment type="similarity">
    <text evidence="1">Belongs to the glycosyltransferase 20 family.</text>
</comment>
<dbReference type="Pfam" id="PF00982">
    <property type="entry name" value="Glyco_transf_20"/>
    <property type="match status" value="1"/>
</dbReference>
<keyword evidence="3" id="KW-1185">Reference proteome</keyword>
<comment type="caution">
    <text evidence="2">The sequence shown here is derived from an EMBL/GenBank/DDBJ whole genome shotgun (WGS) entry which is preliminary data.</text>
</comment>
<dbReference type="EC" id="2.4.1.15" evidence="2"/>
<gene>
    <name evidence="2" type="ORF">QRT03_28105</name>
</gene>
<dbReference type="InterPro" id="IPR001830">
    <property type="entry name" value="Glyco_trans_20"/>
</dbReference>
<protein>
    <submittedName>
        <fullName evidence="2">Trehalose-6-phosphate synthase</fullName>
        <ecNumber evidence="2">2.4.1.15</ecNumber>
    </submittedName>
</protein>
<dbReference type="PANTHER" id="PTHR10788">
    <property type="entry name" value="TREHALOSE-6-PHOSPHATE SYNTHASE"/>
    <property type="match status" value="1"/>
</dbReference>
<reference evidence="2 3" key="1">
    <citation type="submission" date="2023-06" db="EMBL/GenBank/DDBJ databases">
        <title>Actinomycetospora Odt1-22.</title>
        <authorList>
            <person name="Supong K."/>
        </authorList>
    </citation>
    <scope>NUCLEOTIDE SEQUENCE [LARGE SCALE GENOMIC DNA]</scope>
    <source>
        <strain evidence="2 3">Odt1-22</strain>
    </source>
</reference>
<keyword evidence="2" id="KW-0328">Glycosyltransferase</keyword>
<evidence type="ECO:0000313" key="2">
    <source>
        <dbReference type="EMBL" id="MDL5159863.1"/>
    </source>
</evidence>
<sequence length="471" mass="50650">MAEFVVVANRLPVDLVTGEDGEQHWQAAPGGLVSALAPTLAARTGAWVGWPGVPDAAPEPFGDDTIGPDVTLHPVPLDADEIAAHYEGAANATLWPLYHDLIATPVYDRSWWSVHRTVNERFAAATADVADEGATVWVQDYQLQLVPRMLRERRPDLRIGFFLHIPFPPVELFQQLPWRSEVVDGLLGADLVGFHTPGGAANFRWLAQRLCGAEVDDGPIGLRTAGGEIRLGGRTTRVGAFPISIDSAAFARRGEDPSTADRARALRAELGDPATVLLGVDRLDYTKGIGVRLEAFSELLDTGRLDPATTVLVQVATPSRERVDAYRRTREEVERTVGRINGEHAGIGRPVVHYVHRSLPPDELAALYLAADVALVTPLRDGMNLVAKEYVATRPDDGGDLVLSEFTGAAEELTEARLVNPHDLDGVAAAIADAAAEVGSDASRRRMSALGAQVAEHDVARWAEAFLGALG</sequence>
<dbReference type="Proteomes" id="UP001231924">
    <property type="component" value="Unassembled WGS sequence"/>
</dbReference>
<evidence type="ECO:0000313" key="3">
    <source>
        <dbReference type="Proteomes" id="UP001231924"/>
    </source>
</evidence>
<keyword evidence="2" id="KW-0808">Transferase</keyword>
<dbReference type="SUPFAM" id="SSF53756">
    <property type="entry name" value="UDP-Glycosyltransferase/glycogen phosphorylase"/>
    <property type="match status" value="1"/>
</dbReference>
<evidence type="ECO:0000256" key="1">
    <source>
        <dbReference type="ARBA" id="ARBA00008799"/>
    </source>
</evidence>
<accession>A0ABT7MGQ2</accession>